<keyword evidence="3" id="KW-0812">Transmembrane</keyword>
<dbReference type="InterPro" id="IPR025645">
    <property type="entry name" value="DUF4349"/>
</dbReference>
<feature type="region of interest" description="Disordered" evidence="2">
    <location>
        <begin position="1"/>
        <end position="22"/>
    </location>
</feature>
<keyword evidence="3" id="KW-1133">Transmembrane helix</keyword>
<evidence type="ECO:0000313" key="6">
    <source>
        <dbReference type="Proteomes" id="UP000265431"/>
    </source>
</evidence>
<dbReference type="EMBL" id="QWGB01000005">
    <property type="protein sequence ID" value="RIJ23554.1"/>
    <property type="molecule type" value="Genomic_DNA"/>
</dbReference>
<sequence length="350" mass="37891">MRAAARNQARPPSDQGPDSALILPIGDPHTVLSFSGGTQMFRKISPAFIALALVAGCGGSGESSSEYERPQAAPMMEEAASDYAIAGKGAGDAAYSEPAPTPETPEVEPGAQQYIAYSHSLGLRLPKGAVEPMLQDHVEACQSAGNNTCIVVNSNTYNSNEDYVSGNVSIRATPDWIEGFLGNIEAQTDAADGEITSRSTRAEDLTRSIIDTGSRLDAQRTLRTRLEGLLERRDGSLGDLLQIERELARVIGEIESTEAQLRALRLRVSMSSLDVGYETKVPAFSSSQSNPLGEAINDFFYNFSKAIAAVITAFAIGLPWLVLIGIFLWIWLKLFWPWIRRKRPSKASKP</sequence>
<gene>
    <name evidence="5" type="ORF">D1224_04630</name>
</gene>
<evidence type="ECO:0000259" key="4">
    <source>
        <dbReference type="Pfam" id="PF14257"/>
    </source>
</evidence>
<keyword evidence="3" id="KW-0472">Membrane</keyword>
<evidence type="ECO:0000256" key="3">
    <source>
        <dbReference type="SAM" id="Phobius"/>
    </source>
</evidence>
<dbReference type="OrthoDB" id="7448632at2"/>
<organism evidence="5 6">
    <name type="scientific">Henriciella barbarensis</name>
    <dbReference type="NCBI Taxonomy" id="86342"/>
    <lineage>
        <taxon>Bacteria</taxon>
        <taxon>Pseudomonadati</taxon>
        <taxon>Pseudomonadota</taxon>
        <taxon>Alphaproteobacteria</taxon>
        <taxon>Hyphomonadales</taxon>
        <taxon>Hyphomonadaceae</taxon>
        <taxon>Henriciella</taxon>
    </lineage>
</organism>
<feature type="coiled-coil region" evidence="1">
    <location>
        <begin position="240"/>
        <end position="267"/>
    </location>
</feature>
<dbReference type="AlphaFoldDB" id="A0A399QZA5"/>
<accession>A0A399QZA5</accession>
<evidence type="ECO:0000256" key="2">
    <source>
        <dbReference type="SAM" id="MobiDB-lite"/>
    </source>
</evidence>
<keyword evidence="1" id="KW-0175">Coiled coil</keyword>
<evidence type="ECO:0000256" key="1">
    <source>
        <dbReference type="SAM" id="Coils"/>
    </source>
</evidence>
<comment type="caution">
    <text evidence="5">The sequence shown here is derived from an EMBL/GenBank/DDBJ whole genome shotgun (WGS) entry which is preliminary data.</text>
</comment>
<reference evidence="5 6" key="1">
    <citation type="submission" date="2018-08" db="EMBL/GenBank/DDBJ databases">
        <title>Henriciella mobilis sp. nov., isolated from seawater.</title>
        <authorList>
            <person name="Cheng H."/>
            <person name="Wu Y.-H."/>
            <person name="Xu X.-W."/>
            <person name="Guo L.-L."/>
        </authorList>
    </citation>
    <scope>NUCLEOTIDE SEQUENCE [LARGE SCALE GENOMIC DNA]</scope>
    <source>
        <strain evidence="5 6">CCUG66934</strain>
    </source>
</reference>
<protein>
    <submittedName>
        <fullName evidence="5">DUF4349 domain-containing protein</fullName>
    </submittedName>
</protein>
<name>A0A399QZA5_9PROT</name>
<feature type="transmembrane region" description="Helical" evidence="3">
    <location>
        <begin position="306"/>
        <end position="332"/>
    </location>
</feature>
<proteinExistence type="predicted"/>
<dbReference type="Proteomes" id="UP000265431">
    <property type="component" value="Unassembled WGS sequence"/>
</dbReference>
<feature type="domain" description="DUF4349" evidence="4">
    <location>
        <begin position="114"/>
        <end position="331"/>
    </location>
</feature>
<keyword evidence="6" id="KW-1185">Reference proteome</keyword>
<evidence type="ECO:0000313" key="5">
    <source>
        <dbReference type="EMBL" id="RIJ23554.1"/>
    </source>
</evidence>
<dbReference type="Pfam" id="PF14257">
    <property type="entry name" value="DUF4349"/>
    <property type="match status" value="1"/>
</dbReference>